<dbReference type="InterPro" id="IPR011990">
    <property type="entry name" value="TPR-like_helical_dom_sf"/>
</dbReference>
<evidence type="ECO:0008006" key="4">
    <source>
        <dbReference type="Google" id="ProtNLM"/>
    </source>
</evidence>
<keyword evidence="1" id="KW-1133">Transmembrane helix</keyword>
<dbReference type="GO" id="GO:0006355">
    <property type="term" value="P:regulation of DNA-templated transcription"/>
    <property type="evidence" value="ECO:0007669"/>
    <property type="project" value="InterPro"/>
</dbReference>
<dbReference type="SUPFAM" id="SSF81901">
    <property type="entry name" value="HCP-like"/>
    <property type="match status" value="1"/>
</dbReference>
<dbReference type="EMBL" id="FWXS01000001">
    <property type="protein sequence ID" value="SMC32994.1"/>
    <property type="molecule type" value="Genomic_DNA"/>
</dbReference>
<dbReference type="SUPFAM" id="SSF46894">
    <property type="entry name" value="C-terminal effector domain of the bipartite response regulators"/>
    <property type="match status" value="1"/>
</dbReference>
<feature type="transmembrane region" description="Helical" evidence="1">
    <location>
        <begin position="330"/>
        <end position="349"/>
    </location>
</feature>
<dbReference type="STRING" id="1434700.SAMN06296427_101164"/>
<sequence>MKRVVILFILSWGSLLFSQPIFTQEDLLKKAEENYRLVETEPEAAFKETYNIIREATRSNNQEAELRALVTRCFYYRIKNDFENMIIAARSLLQKAEKYDNHTYQTIAKNYFFEVYNFNKLYDKAVKELEQGLQIINRKKTEDSLSIVAKANIYISFANYFAVRNDFGNRIKYIKLSLAEHEKFSDEIYRQQLQFLDYSNLAAVYMDLNTDSAKHYAELSLSKDNGWRRSDGIRFLNFSILGEIELKNKKYENAIYYFKKAEKVVDYKNPVNVKNLYRNLIETYKILKDDQRAKLYEAKRDSFSLGIVENQNRSLHNLLKEQEKNDKSDLIYIFGAFCFFAFVLSFFVIRKNIILAKQEKVSEDYLKRVTESQAGITYSKLVEMLKRNDVAFMVHFEEAFPEFSSKLIKLNSQISHSEIEFSALLKMKLPTKEIARYKYIAPKTVQNKKHLIRKKLNIPKDIDIYQWFEDL</sequence>
<dbReference type="InterPro" id="IPR036388">
    <property type="entry name" value="WH-like_DNA-bd_sf"/>
</dbReference>
<dbReference type="RefSeq" id="WP_143736262.1">
    <property type="nucleotide sequence ID" value="NZ_FWXS01000001.1"/>
</dbReference>
<keyword evidence="1" id="KW-0812">Transmembrane</keyword>
<dbReference type="AlphaFoldDB" id="A0A1W1YA60"/>
<protein>
    <recommendedName>
        <fullName evidence="4">Regulatory protein, luxR family</fullName>
    </recommendedName>
</protein>
<dbReference type="Gene3D" id="1.10.10.10">
    <property type="entry name" value="Winged helix-like DNA-binding domain superfamily/Winged helix DNA-binding domain"/>
    <property type="match status" value="1"/>
</dbReference>
<dbReference type="Proteomes" id="UP000192393">
    <property type="component" value="Unassembled WGS sequence"/>
</dbReference>
<organism evidence="2 3">
    <name type="scientific">Moheibacter sediminis</name>
    <dbReference type="NCBI Taxonomy" id="1434700"/>
    <lineage>
        <taxon>Bacteria</taxon>
        <taxon>Pseudomonadati</taxon>
        <taxon>Bacteroidota</taxon>
        <taxon>Flavobacteriia</taxon>
        <taxon>Flavobacteriales</taxon>
        <taxon>Weeksellaceae</taxon>
        <taxon>Moheibacter</taxon>
    </lineage>
</organism>
<keyword evidence="1" id="KW-0472">Membrane</keyword>
<name>A0A1W1YA60_9FLAO</name>
<dbReference type="OrthoDB" id="1452766at2"/>
<evidence type="ECO:0000313" key="2">
    <source>
        <dbReference type="EMBL" id="SMC32994.1"/>
    </source>
</evidence>
<reference evidence="2 3" key="1">
    <citation type="submission" date="2017-04" db="EMBL/GenBank/DDBJ databases">
        <authorList>
            <person name="Afonso C.L."/>
            <person name="Miller P.J."/>
            <person name="Scott M.A."/>
            <person name="Spackman E."/>
            <person name="Goraichik I."/>
            <person name="Dimitrov K.M."/>
            <person name="Suarez D.L."/>
            <person name="Swayne D.E."/>
        </authorList>
    </citation>
    <scope>NUCLEOTIDE SEQUENCE [LARGE SCALE GENOMIC DNA]</scope>
    <source>
        <strain evidence="2 3">CGMCC 1.12708</strain>
    </source>
</reference>
<evidence type="ECO:0000256" key="1">
    <source>
        <dbReference type="SAM" id="Phobius"/>
    </source>
</evidence>
<gene>
    <name evidence="2" type="ORF">SAMN06296427_101164</name>
</gene>
<keyword evidence="3" id="KW-1185">Reference proteome</keyword>
<evidence type="ECO:0000313" key="3">
    <source>
        <dbReference type="Proteomes" id="UP000192393"/>
    </source>
</evidence>
<dbReference type="GO" id="GO:0003677">
    <property type="term" value="F:DNA binding"/>
    <property type="evidence" value="ECO:0007669"/>
    <property type="project" value="InterPro"/>
</dbReference>
<proteinExistence type="predicted"/>
<accession>A0A1W1YA60</accession>
<dbReference type="InterPro" id="IPR016032">
    <property type="entry name" value="Sig_transdc_resp-reg_C-effctor"/>
</dbReference>
<dbReference type="Gene3D" id="1.25.40.10">
    <property type="entry name" value="Tetratricopeptide repeat domain"/>
    <property type="match status" value="1"/>
</dbReference>